<dbReference type="EMBL" id="SRIO01000003">
    <property type="protein sequence ID" value="TFZ83522.1"/>
    <property type="molecule type" value="Genomic_DNA"/>
</dbReference>
<organism evidence="3 4">
    <name type="scientific">Candidatus Macondimonas diazotrophica</name>
    <dbReference type="NCBI Taxonomy" id="2305248"/>
    <lineage>
        <taxon>Bacteria</taxon>
        <taxon>Pseudomonadati</taxon>
        <taxon>Pseudomonadota</taxon>
        <taxon>Gammaproteobacteria</taxon>
        <taxon>Chromatiales</taxon>
        <taxon>Ectothiorhodospiraceae</taxon>
        <taxon>Candidatus Macondimonas</taxon>
    </lineage>
</organism>
<accession>A0A4Z0FAQ3</accession>
<reference evidence="3 4" key="1">
    <citation type="journal article" date="2019" name="ISME J.">
        <title>Candidatus Macondimonas diazotrophica, a novel gammaproteobacterial genus dominating crude-oil-contaminated coastal sediments.</title>
        <authorList>
            <person name="Karthikeyan S."/>
            <person name="Konstantinidis K."/>
        </authorList>
    </citation>
    <scope>NUCLEOTIDE SEQUENCE [LARGE SCALE GENOMIC DNA]</scope>
    <source>
        <strain evidence="3 4">KTK01</strain>
    </source>
</reference>
<evidence type="ECO:0000313" key="4">
    <source>
        <dbReference type="Proteomes" id="UP000297890"/>
    </source>
</evidence>
<feature type="domain" description="Thioesterase" evidence="2">
    <location>
        <begin position="61"/>
        <end position="132"/>
    </location>
</feature>
<dbReference type="NCBIfam" id="TIGR00369">
    <property type="entry name" value="unchar_dom_1"/>
    <property type="match status" value="1"/>
</dbReference>
<sequence length="162" mass="17948">MSDETSLFERDPDQVRRLHGGFFNAIPHSKELGLEVVDMGPGWGILKVPYRPELVGNPKTGVLHGGVLTSLIDSTCGLAVFCRLPRMEAIATLDLRLDFLKPAVTGEDLFARAECYRLTRQIAFVRATAYQRNADDLVATSVATFMRSSSNPKRPFPPREGQ</sequence>
<dbReference type="InterPro" id="IPR006683">
    <property type="entry name" value="Thioestr_dom"/>
</dbReference>
<dbReference type="Proteomes" id="UP000297890">
    <property type="component" value="Unassembled WGS sequence"/>
</dbReference>
<evidence type="ECO:0000313" key="3">
    <source>
        <dbReference type="EMBL" id="TFZ83522.1"/>
    </source>
</evidence>
<protein>
    <submittedName>
        <fullName evidence="3">PaaI family thioesterase</fullName>
    </submittedName>
</protein>
<dbReference type="GO" id="GO:0061522">
    <property type="term" value="F:1,4-dihydroxy-2-naphthoyl-CoA thioesterase activity"/>
    <property type="evidence" value="ECO:0007669"/>
    <property type="project" value="TreeGrafter"/>
</dbReference>
<proteinExistence type="predicted"/>
<gene>
    <name evidence="3" type="ORF">E4680_03200</name>
</gene>
<dbReference type="PANTHER" id="PTHR43240:SF7">
    <property type="entry name" value="BLR7284 PROTEIN"/>
    <property type="match status" value="1"/>
</dbReference>
<keyword evidence="4" id="KW-1185">Reference proteome</keyword>
<keyword evidence="1" id="KW-0378">Hydrolase</keyword>
<dbReference type="AlphaFoldDB" id="A0A4Z0FAQ3"/>
<name>A0A4Z0FAQ3_9GAMM</name>
<evidence type="ECO:0000256" key="1">
    <source>
        <dbReference type="ARBA" id="ARBA00022801"/>
    </source>
</evidence>
<dbReference type="Gene3D" id="3.10.129.10">
    <property type="entry name" value="Hotdog Thioesterase"/>
    <property type="match status" value="1"/>
</dbReference>
<dbReference type="InterPro" id="IPR003736">
    <property type="entry name" value="PAAI_dom"/>
</dbReference>
<dbReference type="RefSeq" id="WP_135280939.1">
    <property type="nucleotide sequence ID" value="NZ_SRIO01000003.1"/>
</dbReference>
<dbReference type="PANTHER" id="PTHR43240">
    <property type="entry name" value="1,4-DIHYDROXY-2-NAPHTHOYL-COA THIOESTERASE 1"/>
    <property type="match status" value="1"/>
</dbReference>
<dbReference type="Pfam" id="PF03061">
    <property type="entry name" value="4HBT"/>
    <property type="match status" value="1"/>
</dbReference>
<dbReference type="InterPro" id="IPR029069">
    <property type="entry name" value="HotDog_dom_sf"/>
</dbReference>
<dbReference type="GO" id="GO:0005829">
    <property type="term" value="C:cytosol"/>
    <property type="evidence" value="ECO:0007669"/>
    <property type="project" value="TreeGrafter"/>
</dbReference>
<comment type="caution">
    <text evidence="3">The sequence shown here is derived from an EMBL/GenBank/DDBJ whole genome shotgun (WGS) entry which is preliminary data.</text>
</comment>
<dbReference type="CDD" id="cd03443">
    <property type="entry name" value="PaaI_thioesterase"/>
    <property type="match status" value="1"/>
</dbReference>
<dbReference type="OrthoDB" id="9813158at2"/>
<evidence type="ECO:0000259" key="2">
    <source>
        <dbReference type="Pfam" id="PF03061"/>
    </source>
</evidence>
<dbReference type="SUPFAM" id="SSF54637">
    <property type="entry name" value="Thioesterase/thiol ester dehydrase-isomerase"/>
    <property type="match status" value="1"/>
</dbReference>